<dbReference type="Gene3D" id="2.40.70.10">
    <property type="entry name" value="Acid Proteases"/>
    <property type="match status" value="1"/>
</dbReference>
<dbReference type="Proteomes" id="UP001212123">
    <property type="component" value="Unassembled WGS sequence"/>
</dbReference>
<keyword evidence="2" id="KW-1185">Reference proteome</keyword>
<reference evidence="1 2" key="1">
    <citation type="submission" date="2023-01" db="EMBL/GenBank/DDBJ databases">
        <title>Genomes from the Australian National Cyanobacteria Reference Collection.</title>
        <authorList>
            <person name="Willis A."/>
            <person name="Lee E.M.F."/>
        </authorList>
    </citation>
    <scope>NUCLEOTIDE SEQUENCE [LARGE SCALE GENOMIC DNA]</scope>
    <source>
        <strain evidence="1 2">CS-537/01</strain>
    </source>
</reference>
<protein>
    <submittedName>
        <fullName evidence="1">Aspartyl protease</fullName>
    </submittedName>
</protein>
<dbReference type="InterPro" id="IPR021109">
    <property type="entry name" value="Peptidase_aspartic_dom_sf"/>
</dbReference>
<keyword evidence="1" id="KW-0645">Protease</keyword>
<gene>
    <name evidence="1" type="ORF">PN492_18035</name>
</gene>
<keyword evidence="1" id="KW-0378">Hydrolase</keyword>
<comment type="caution">
    <text evidence="1">The sequence shown here is derived from an EMBL/GenBank/DDBJ whole genome shotgun (WGS) entry which is preliminary data.</text>
</comment>
<dbReference type="GO" id="GO:0008233">
    <property type="term" value="F:peptidase activity"/>
    <property type="evidence" value="ECO:0007669"/>
    <property type="project" value="UniProtKB-KW"/>
</dbReference>
<accession>A0ABT5A8Y4</accession>
<evidence type="ECO:0000313" key="2">
    <source>
        <dbReference type="Proteomes" id="UP001212123"/>
    </source>
</evidence>
<evidence type="ECO:0000313" key="1">
    <source>
        <dbReference type="EMBL" id="MDB9488422.1"/>
    </source>
</evidence>
<dbReference type="SUPFAM" id="SSF50630">
    <property type="entry name" value="Acid proteases"/>
    <property type="match status" value="1"/>
</dbReference>
<dbReference type="GO" id="GO:0006508">
    <property type="term" value="P:proteolysis"/>
    <property type="evidence" value="ECO:0007669"/>
    <property type="project" value="UniProtKB-KW"/>
</dbReference>
<dbReference type="EMBL" id="JAQMTU010000117">
    <property type="protein sequence ID" value="MDB9488422.1"/>
    <property type="molecule type" value="Genomic_DNA"/>
</dbReference>
<dbReference type="RefSeq" id="WP_028084097.1">
    <property type="nucleotide sequence ID" value="NZ_JAQMTU010000117.1"/>
</dbReference>
<dbReference type="GeneID" id="78013995"/>
<organism evidence="1 2">
    <name type="scientific">Dolichospermum circinale CS-537/01</name>
    <dbReference type="NCBI Taxonomy" id="3021739"/>
    <lineage>
        <taxon>Bacteria</taxon>
        <taxon>Bacillati</taxon>
        <taxon>Cyanobacteriota</taxon>
        <taxon>Cyanophyceae</taxon>
        <taxon>Nostocales</taxon>
        <taxon>Aphanizomenonaceae</taxon>
        <taxon>Dolichospermum</taxon>
        <taxon>Dolichospermum circinale</taxon>
    </lineage>
</organism>
<sequence>MIDGKFGDEDELFFDINLIAADGLELSVEALLDTGFSWWLAINNQDIEALGWIYLEQQTMVTAQGDAEFDIYLGKVQIDGQYFDIPVHVGQGLPEILLGRKWLKNRRLVIDISSSILTLE</sequence>
<proteinExistence type="predicted"/>
<name>A0ABT5A8Y4_9CYAN</name>